<dbReference type="EMBL" id="JAPFFI010000027">
    <property type="protein sequence ID" value="KAJ6303682.1"/>
    <property type="molecule type" value="Genomic_DNA"/>
</dbReference>
<name>A0ABQ8ZPP8_9ROSI</name>
<proteinExistence type="predicted"/>
<reference evidence="1" key="1">
    <citation type="submission" date="2022-10" db="EMBL/GenBank/DDBJ databases">
        <authorList>
            <person name="Hyden B.L."/>
            <person name="Feng K."/>
            <person name="Yates T."/>
            <person name="Jawdy S."/>
            <person name="Smart L.B."/>
            <person name="Muchero W."/>
        </authorList>
    </citation>
    <scope>NUCLEOTIDE SEQUENCE</scope>
    <source>
        <tissue evidence="1">Shoot tip</tissue>
    </source>
</reference>
<accession>A0ABQ8ZPP8</accession>
<comment type="caution">
    <text evidence="1">The sequence shown here is derived from an EMBL/GenBank/DDBJ whole genome shotgun (WGS) entry which is preliminary data.</text>
</comment>
<gene>
    <name evidence="1" type="ORF">OIU77_017542</name>
</gene>
<evidence type="ECO:0000313" key="1">
    <source>
        <dbReference type="EMBL" id="KAJ6303682.1"/>
    </source>
</evidence>
<protein>
    <submittedName>
        <fullName evidence="1">Uncharacterized protein</fullName>
    </submittedName>
</protein>
<evidence type="ECO:0000313" key="2">
    <source>
        <dbReference type="Proteomes" id="UP001141253"/>
    </source>
</evidence>
<dbReference type="Proteomes" id="UP001141253">
    <property type="component" value="Chromosome 16"/>
</dbReference>
<sequence length="56" mass="6498">MWKVKSCFTLGVRSLIEPIFHSVCQIRFSRKGVWIESHGDKVIPYFHLPLDNPAGR</sequence>
<reference evidence="1" key="2">
    <citation type="journal article" date="2023" name="Int. J. Mol. Sci.">
        <title>De Novo Assembly and Annotation of 11 Diverse Shrub Willow (Salix) Genomes Reveals Novel Gene Organization in Sex-Linked Regions.</title>
        <authorList>
            <person name="Hyden B."/>
            <person name="Feng K."/>
            <person name="Yates T.B."/>
            <person name="Jawdy S."/>
            <person name="Cereghino C."/>
            <person name="Smart L.B."/>
            <person name="Muchero W."/>
        </authorList>
    </citation>
    <scope>NUCLEOTIDE SEQUENCE</scope>
    <source>
        <tissue evidence="1">Shoot tip</tissue>
    </source>
</reference>
<keyword evidence="2" id="KW-1185">Reference proteome</keyword>
<organism evidence="1 2">
    <name type="scientific">Salix suchowensis</name>
    <dbReference type="NCBI Taxonomy" id="1278906"/>
    <lineage>
        <taxon>Eukaryota</taxon>
        <taxon>Viridiplantae</taxon>
        <taxon>Streptophyta</taxon>
        <taxon>Embryophyta</taxon>
        <taxon>Tracheophyta</taxon>
        <taxon>Spermatophyta</taxon>
        <taxon>Magnoliopsida</taxon>
        <taxon>eudicotyledons</taxon>
        <taxon>Gunneridae</taxon>
        <taxon>Pentapetalae</taxon>
        <taxon>rosids</taxon>
        <taxon>fabids</taxon>
        <taxon>Malpighiales</taxon>
        <taxon>Salicaceae</taxon>
        <taxon>Saliceae</taxon>
        <taxon>Salix</taxon>
    </lineage>
</organism>